<protein>
    <submittedName>
        <fullName evidence="1">Uncharacterized protein</fullName>
    </submittedName>
</protein>
<dbReference type="EMBL" id="BMAV01002696">
    <property type="protein sequence ID" value="GFY41827.1"/>
    <property type="molecule type" value="Genomic_DNA"/>
</dbReference>
<reference evidence="1" key="1">
    <citation type="submission" date="2020-08" db="EMBL/GenBank/DDBJ databases">
        <title>Multicomponent nature underlies the extraordinary mechanical properties of spider dragline silk.</title>
        <authorList>
            <person name="Kono N."/>
            <person name="Nakamura H."/>
            <person name="Mori M."/>
            <person name="Yoshida Y."/>
            <person name="Ohtoshi R."/>
            <person name="Malay A.D."/>
            <person name="Moran D.A.P."/>
            <person name="Tomita M."/>
            <person name="Numata K."/>
            <person name="Arakawa K."/>
        </authorList>
    </citation>
    <scope>NUCLEOTIDE SEQUENCE</scope>
</reference>
<accession>A0A8X6WUQ9</accession>
<dbReference type="Proteomes" id="UP000886998">
    <property type="component" value="Unassembled WGS sequence"/>
</dbReference>
<dbReference type="OrthoDB" id="10497580at2759"/>
<name>A0A8X6WUQ9_9ARAC</name>
<comment type="caution">
    <text evidence="1">The sequence shown here is derived from an EMBL/GenBank/DDBJ whole genome shotgun (WGS) entry which is preliminary data.</text>
</comment>
<gene>
    <name evidence="1" type="ORF">TNIN_262571</name>
</gene>
<evidence type="ECO:0000313" key="1">
    <source>
        <dbReference type="EMBL" id="GFY41827.1"/>
    </source>
</evidence>
<evidence type="ECO:0000313" key="2">
    <source>
        <dbReference type="Proteomes" id="UP000886998"/>
    </source>
</evidence>
<proteinExistence type="predicted"/>
<organism evidence="1 2">
    <name type="scientific">Trichonephila inaurata madagascariensis</name>
    <dbReference type="NCBI Taxonomy" id="2747483"/>
    <lineage>
        <taxon>Eukaryota</taxon>
        <taxon>Metazoa</taxon>
        <taxon>Ecdysozoa</taxon>
        <taxon>Arthropoda</taxon>
        <taxon>Chelicerata</taxon>
        <taxon>Arachnida</taxon>
        <taxon>Araneae</taxon>
        <taxon>Araneomorphae</taxon>
        <taxon>Entelegynae</taxon>
        <taxon>Araneoidea</taxon>
        <taxon>Nephilidae</taxon>
        <taxon>Trichonephila</taxon>
        <taxon>Trichonephila inaurata</taxon>
    </lineage>
</organism>
<keyword evidence="2" id="KW-1185">Reference proteome</keyword>
<sequence length="137" mass="15728">MWIKATSFYLGQTLVLPLKDGGKVEEKEKLDDGWVKAEKKWDTPNVFGNKIPLNSNSVSTSIIRSRSNIMHHPYQSSHLSTGLYRSVHFKSKQMESTHHQVKGKRDRPTWTRYIDSVGREFPLPTLITCSRVIAQDT</sequence>
<dbReference type="AlphaFoldDB" id="A0A8X6WUQ9"/>